<proteinExistence type="predicted"/>
<name>A0A5J4SV74_9ZZZZ</name>
<protein>
    <recommendedName>
        <fullName evidence="3">AbiEi antitoxin C-terminal domain-containing protein</fullName>
    </recommendedName>
</protein>
<accession>A0A5J4SV74</accession>
<evidence type="ECO:0000313" key="1">
    <source>
        <dbReference type="EMBL" id="KAA6349994.1"/>
    </source>
</evidence>
<sequence length="102" mass="11565">MIDLEKFGNIPFNHAALLEMLPGYQSPNDKVSAMEKRGDIVRLKKGLYVVSDKISRKKISHELIANHLYGVSYVSLETALSHYGLILEKVFTIRSMTTKRAK</sequence>
<dbReference type="AlphaFoldDB" id="A0A5J4SV74"/>
<evidence type="ECO:0000313" key="2">
    <source>
        <dbReference type="EMBL" id="KAA6350032.1"/>
    </source>
</evidence>
<organism evidence="1">
    <name type="scientific">termite gut metagenome</name>
    <dbReference type="NCBI Taxonomy" id="433724"/>
    <lineage>
        <taxon>unclassified sequences</taxon>
        <taxon>metagenomes</taxon>
        <taxon>organismal metagenomes</taxon>
    </lineage>
</organism>
<gene>
    <name evidence="1" type="ORF">EZS27_002572</name>
    <name evidence="2" type="ORF">EZS27_002610</name>
</gene>
<dbReference type="EMBL" id="SNRY01000035">
    <property type="protein sequence ID" value="KAA6350032.1"/>
    <property type="molecule type" value="Genomic_DNA"/>
</dbReference>
<reference evidence="1" key="1">
    <citation type="submission" date="2019-03" db="EMBL/GenBank/DDBJ databases">
        <title>Single cell metagenomics reveals metabolic interactions within the superorganism composed of flagellate Streblomastix strix and complex community of Bacteroidetes bacteria on its surface.</title>
        <authorList>
            <person name="Treitli S.C."/>
            <person name="Kolisko M."/>
            <person name="Husnik F."/>
            <person name="Keeling P."/>
            <person name="Hampl V."/>
        </authorList>
    </citation>
    <scope>NUCLEOTIDE SEQUENCE</scope>
    <source>
        <strain evidence="1">STM</strain>
    </source>
</reference>
<evidence type="ECO:0008006" key="3">
    <source>
        <dbReference type="Google" id="ProtNLM"/>
    </source>
</evidence>
<comment type="caution">
    <text evidence="1">The sequence shown here is derived from an EMBL/GenBank/DDBJ whole genome shotgun (WGS) entry which is preliminary data.</text>
</comment>
<dbReference type="EMBL" id="SNRY01000035">
    <property type="protein sequence ID" value="KAA6349994.1"/>
    <property type="molecule type" value="Genomic_DNA"/>
</dbReference>